<sequence length="80" mass="9258">MSLWEYDLLAEFEEAQLMAPFSGVTVKKEKETEINSKIDEVLREREEDRAKMDFIISKLDDIRVSSSKSSSQQKVVLSML</sequence>
<dbReference type="AlphaFoldDB" id="A0AAN9T266"/>
<comment type="caution">
    <text evidence="1">The sequence shown here is derived from an EMBL/GenBank/DDBJ whole genome shotgun (WGS) entry which is preliminary data.</text>
</comment>
<gene>
    <name evidence="1" type="ORF">VNO78_06881</name>
</gene>
<evidence type="ECO:0000313" key="1">
    <source>
        <dbReference type="EMBL" id="KAK7405513.1"/>
    </source>
</evidence>
<name>A0AAN9T266_PSOTE</name>
<organism evidence="1 2">
    <name type="scientific">Psophocarpus tetragonolobus</name>
    <name type="common">Winged bean</name>
    <name type="synonym">Dolichos tetragonolobus</name>
    <dbReference type="NCBI Taxonomy" id="3891"/>
    <lineage>
        <taxon>Eukaryota</taxon>
        <taxon>Viridiplantae</taxon>
        <taxon>Streptophyta</taxon>
        <taxon>Embryophyta</taxon>
        <taxon>Tracheophyta</taxon>
        <taxon>Spermatophyta</taxon>
        <taxon>Magnoliopsida</taxon>
        <taxon>eudicotyledons</taxon>
        <taxon>Gunneridae</taxon>
        <taxon>Pentapetalae</taxon>
        <taxon>rosids</taxon>
        <taxon>fabids</taxon>
        <taxon>Fabales</taxon>
        <taxon>Fabaceae</taxon>
        <taxon>Papilionoideae</taxon>
        <taxon>50 kb inversion clade</taxon>
        <taxon>NPAAA clade</taxon>
        <taxon>indigoferoid/millettioid clade</taxon>
        <taxon>Phaseoleae</taxon>
        <taxon>Psophocarpus</taxon>
    </lineage>
</organism>
<dbReference type="Proteomes" id="UP001386955">
    <property type="component" value="Unassembled WGS sequence"/>
</dbReference>
<proteinExistence type="predicted"/>
<dbReference type="EMBL" id="JAYMYS010000002">
    <property type="protein sequence ID" value="KAK7405513.1"/>
    <property type="molecule type" value="Genomic_DNA"/>
</dbReference>
<evidence type="ECO:0000313" key="2">
    <source>
        <dbReference type="Proteomes" id="UP001386955"/>
    </source>
</evidence>
<reference evidence="1 2" key="1">
    <citation type="submission" date="2024-01" db="EMBL/GenBank/DDBJ databases">
        <title>The genomes of 5 underutilized Papilionoideae crops provide insights into root nodulation and disease resistanc.</title>
        <authorList>
            <person name="Jiang F."/>
        </authorList>
    </citation>
    <scope>NUCLEOTIDE SEQUENCE [LARGE SCALE GENOMIC DNA]</scope>
    <source>
        <strain evidence="1">DUOXIRENSHENG_FW03</strain>
        <tissue evidence="1">Leaves</tissue>
    </source>
</reference>
<accession>A0AAN9T266</accession>
<protein>
    <submittedName>
        <fullName evidence="1">Uncharacterized protein</fullName>
    </submittedName>
</protein>
<keyword evidence="2" id="KW-1185">Reference proteome</keyword>